<organism evidence="4">
    <name type="scientific">Panstrongylus lignarius</name>
    <dbReference type="NCBI Taxonomy" id="156445"/>
    <lineage>
        <taxon>Eukaryota</taxon>
        <taxon>Metazoa</taxon>
        <taxon>Ecdysozoa</taxon>
        <taxon>Arthropoda</taxon>
        <taxon>Hexapoda</taxon>
        <taxon>Insecta</taxon>
        <taxon>Pterygota</taxon>
        <taxon>Neoptera</taxon>
        <taxon>Paraneoptera</taxon>
        <taxon>Hemiptera</taxon>
        <taxon>Heteroptera</taxon>
        <taxon>Panheteroptera</taxon>
        <taxon>Cimicomorpha</taxon>
        <taxon>Reduviidae</taxon>
        <taxon>Triatominae</taxon>
        <taxon>Panstrongylus</taxon>
    </lineage>
</organism>
<dbReference type="Gene3D" id="3.30.30.10">
    <property type="entry name" value="Knottin, scorpion toxin-like"/>
    <property type="match status" value="1"/>
</dbReference>
<dbReference type="AlphaFoldDB" id="A0A224XRA1"/>
<sequence>MKCTLCLVTLFLVAAFAYSYPAAELAQQQFDDHIWDEPADGEISRVHAPRVKRDYICGVIEPGSFTLNHAGCNSHCRVRGHRGGHCGGTTCQCT</sequence>
<dbReference type="GO" id="GO:0051707">
    <property type="term" value="P:response to other organism"/>
    <property type="evidence" value="ECO:0007669"/>
    <property type="project" value="UniProtKB-ARBA"/>
</dbReference>
<keyword evidence="1" id="KW-1015">Disulfide bond</keyword>
<keyword evidence="2" id="KW-0732">Signal</keyword>
<protein>
    <submittedName>
        <fullName evidence="4">Putative defensin</fullName>
    </submittedName>
</protein>
<reference evidence="4" key="1">
    <citation type="journal article" date="2018" name="PLoS Negl. Trop. Dis.">
        <title>An insight into the salivary gland and fat body transcriptome of Panstrongylus lignarius (Hemiptera: Heteroptera), the main vector of Chagas disease in Peru.</title>
        <authorList>
            <person name="Nevoa J.C."/>
            <person name="Mendes M.T."/>
            <person name="da Silva M.V."/>
            <person name="Soares S.C."/>
            <person name="Oliveira C.J.F."/>
            <person name="Ribeiro J.M.C."/>
        </authorList>
    </citation>
    <scope>NUCLEOTIDE SEQUENCE</scope>
</reference>
<dbReference type="GO" id="GO:0006952">
    <property type="term" value="P:defense response"/>
    <property type="evidence" value="ECO:0007669"/>
    <property type="project" value="InterPro"/>
</dbReference>
<dbReference type="SUPFAM" id="SSF57095">
    <property type="entry name" value="Scorpion toxin-like"/>
    <property type="match status" value="1"/>
</dbReference>
<evidence type="ECO:0000256" key="1">
    <source>
        <dbReference type="ARBA" id="ARBA00023157"/>
    </source>
</evidence>
<feature type="domain" description="Invertebrate defensins family profile" evidence="3">
    <location>
        <begin position="65"/>
        <end position="93"/>
    </location>
</feature>
<dbReference type="InterPro" id="IPR001542">
    <property type="entry name" value="Defensin_invertebrate/fungal"/>
</dbReference>
<evidence type="ECO:0000256" key="2">
    <source>
        <dbReference type="SAM" id="SignalP"/>
    </source>
</evidence>
<accession>A0A224XRA1</accession>
<proteinExistence type="predicted"/>
<evidence type="ECO:0000313" key="4">
    <source>
        <dbReference type="EMBL" id="JAW15045.1"/>
    </source>
</evidence>
<feature type="signal peptide" evidence="2">
    <location>
        <begin position="1"/>
        <end position="19"/>
    </location>
</feature>
<evidence type="ECO:0000259" key="3">
    <source>
        <dbReference type="Pfam" id="PF01097"/>
    </source>
</evidence>
<dbReference type="Pfam" id="PF01097">
    <property type="entry name" value="Defensin_2"/>
    <property type="match status" value="1"/>
</dbReference>
<dbReference type="InterPro" id="IPR036574">
    <property type="entry name" value="Scorpion_toxin-like_sf"/>
</dbReference>
<name>A0A224XRA1_9HEMI</name>
<dbReference type="EMBL" id="GFTR01001381">
    <property type="protein sequence ID" value="JAW15045.1"/>
    <property type="molecule type" value="Transcribed_RNA"/>
</dbReference>
<feature type="chain" id="PRO_5013370547" evidence="2">
    <location>
        <begin position="20"/>
        <end position="94"/>
    </location>
</feature>